<name>A0A378X5N7_9NOCA</name>
<accession>A0A378X5N7</accession>
<evidence type="ECO:0000259" key="1">
    <source>
        <dbReference type="Pfam" id="PF26450"/>
    </source>
</evidence>
<evidence type="ECO:0000313" key="2">
    <source>
        <dbReference type="EMBL" id="SUA47971.1"/>
    </source>
</evidence>
<dbReference type="EMBL" id="UGRU01000001">
    <property type="protein sequence ID" value="SUA47971.1"/>
    <property type="molecule type" value="Genomic_DNA"/>
</dbReference>
<protein>
    <recommendedName>
        <fullName evidence="1">DUF8129 domain-containing protein</fullName>
    </recommendedName>
</protein>
<gene>
    <name evidence="2" type="ORF">NCTC13184_06516</name>
</gene>
<reference evidence="2 3" key="1">
    <citation type="submission" date="2018-06" db="EMBL/GenBank/DDBJ databases">
        <authorList>
            <consortium name="Pathogen Informatics"/>
            <person name="Doyle S."/>
        </authorList>
    </citation>
    <scope>NUCLEOTIDE SEQUENCE [LARGE SCALE GENOMIC DNA]</scope>
    <source>
        <strain evidence="2 3">NCTC13184</strain>
    </source>
</reference>
<proteinExistence type="predicted"/>
<dbReference type="InterPro" id="IPR058442">
    <property type="entry name" value="DUF8129"/>
</dbReference>
<dbReference type="Pfam" id="PF26450">
    <property type="entry name" value="DUF8129"/>
    <property type="match status" value="1"/>
</dbReference>
<evidence type="ECO:0000313" key="3">
    <source>
        <dbReference type="Proteomes" id="UP000255082"/>
    </source>
</evidence>
<dbReference type="Proteomes" id="UP000255082">
    <property type="component" value="Unassembled WGS sequence"/>
</dbReference>
<dbReference type="AlphaFoldDB" id="A0A378X5N7"/>
<sequence length="52" mass="5427">MSQAVAAVKELTEPAEIRAIVAYEEAHKNRHGVVSAAQTRLAAIAQEVAGLG</sequence>
<feature type="domain" description="DUF8129" evidence="1">
    <location>
        <begin position="6"/>
        <end position="45"/>
    </location>
</feature>
<organism evidence="2 3">
    <name type="scientific">Nocardia africana</name>
    <dbReference type="NCBI Taxonomy" id="134964"/>
    <lineage>
        <taxon>Bacteria</taxon>
        <taxon>Bacillati</taxon>
        <taxon>Actinomycetota</taxon>
        <taxon>Actinomycetes</taxon>
        <taxon>Mycobacteriales</taxon>
        <taxon>Nocardiaceae</taxon>
        <taxon>Nocardia</taxon>
    </lineage>
</organism>